<name>A0A3E1EVP6_9FLAO</name>
<organism evidence="2 3">
    <name type="scientific">Brumimicrobium aurantiacum</name>
    <dbReference type="NCBI Taxonomy" id="1737063"/>
    <lineage>
        <taxon>Bacteria</taxon>
        <taxon>Pseudomonadati</taxon>
        <taxon>Bacteroidota</taxon>
        <taxon>Flavobacteriia</taxon>
        <taxon>Flavobacteriales</taxon>
        <taxon>Crocinitomicaceae</taxon>
        <taxon>Brumimicrobium</taxon>
    </lineage>
</organism>
<protein>
    <submittedName>
        <fullName evidence="2">Uncharacterized protein</fullName>
    </submittedName>
</protein>
<dbReference type="EMBL" id="QURB01000008">
    <property type="protein sequence ID" value="RFC53617.1"/>
    <property type="molecule type" value="Genomic_DNA"/>
</dbReference>
<gene>
    <name evidence="2" type="ORF">DXU93_12700</name>
</gene>
<feature type="transmembrane region" description="Helical" evidence="1">
    <location>
        <begin position="44"/>
        <end position="67"/>
    </location>
</feature>
<keyword evidence="1" id="KW-1133">Transmembrane helix</keyword>
<dbReference type="RefSeq" id="WP_116881676.1">
    <property type="nucleotide sequence ID" value="NZ_QURB01000008.1"/>
</dbReference>
<sequence>MSKPNLKLTRLGKAAIIICTLFICNVFVSDYLSSDSIEIQNGLLYNLLTFSLFFWLISAILILFTIWNIKRENKKKTTGLSSFLLMIISMVSIIISSIFTIFTPPEMSEAIVYRNENDPTDKIIYEFYLTGITSDSPNWKIIRTKNQDAIIRKVEVLKDSILIENFNISSFPKEPPMIRNFKYKDGSYTLESYMTWEDWNKWTKYKITHR</sequence>
<keyword evidence="1" id="KW-0812">Transmembrane</keyword>
<feature type="transmembrane region" description="Helical" evidence="1">
    <location>
        <begin position="12"/>
        <end position="32"/>
    </location>
</feature>
<keyword evidence="1" id="KW-0472">Membrane</keyword>
<evidence type="ECO:0000313" key="3">
    <source>
        <dbReference type="Proteomes" id="UP000257127"/>
    </source>
</evidence>
<feature type="transmembrane region" description="Helical" evidence="1">
    <location>
        <begin position="79"/>
        <end position="102"/>
    </location>
</feature>
<dbReference type="AlphaFoldDB" id="A0A3E1EVP6"/>
<proteinExistence type="predicted"/>
<evidence type="ECO:0000313" key="2">
    <source>
        <dbReference type="EMBL" id="RFC53617.1"/>
    </source>
</evidence>
<accession>A0A3E1EVP6</accession>
<comment type="caution">
    <text evidence="2">The sequence shown here is derived from an EMBL/GenBank/DDBJ whole genome shotgun (WGS) entry which is preliminary data.</text>
</comment>
<reference evidence="2 3" key="1">
    <citation type="submission" date="2018-08" db="EMBL/GenBank/DDBJ databases">
        <title>The draft genome squence of Brumimicrobium sp. N62.</title>
        <authorList>
            <person name="Du Z.-J."/>
            <person name="Luo H.-R."/>
        </authorList>
    </citation>
    <scope>NUCLEOTIDE SEQUENCE [LARGE SCALE GENOMIC DNA]</scope>
    <source>
        <strain evidence="2 3">N62</strain>
    </source>
</reference>
<evidence type="ECO:0000256" key="1">
    <source>
        <dbReference type="SAM" id="Phobius"/>
    </source>
</evidence>
<keyword evidence="3" id="KW-1185">Reference proteome</keyword>
<dbReference type="Proteomes" id="UP000257127">
    <property type="component" value="Unassembled WGS sequence"/>
</dbReference>